<protein>
    <submittedName>
        <fullName evidence="1">Uncharacterized protein</fullName>
    </submittedName>
</protein>
<dbReference type="AlphaFoldDB" id="A0AAU2GTV6"/>
<proteinExistence type="predicted"/>
<gene>
    <name evidence="1" type="ORF">OHV25_01065</name>
</gene>
<evidence type="ECO:0000313" key="1">
    <source>
        <dbReference type="EMBL" id="WTU38266.1"/>
    </source>
</evidence>
<dbReference type="EMBL" id="CP108253">
    <property type="protein sequence ID" value="WTU38266.1"/>
    <property type="molecule type" value="Genomic_DNA"/>
</dbReference>
<sequence length="65" mass="7159">MAAVDGHQLLDWYQPLANTGRRWLDDTYQLPPGLTRGRSLLTVTLTPAQNGTAWSAAAYEARSLT</sequence>
<name>A0AAU2GTV6_9ACTN</name>
<organism evidence="1">
    <name type="scientific">Streptomyces sp. NBC_00060</name>
    <dbReference type="NCBI Taxonomy" id="2975636"/>
    <lineage>
        <taxon>Bacteria</taxon>
        <taxon>Bacillati</taxon>
        <taxon>Actinomycetota</taxon>
        <taxon>Actinomycetes</taxon>
        <taxon>Kitasatosporales</taxon>
        <taxon>Streptomycetaceae</taxon>
        <taxon>Streptomyces</taxon>
    </lineage>
</organism>
<reference evidence="1" key="1">
    <citation type="submission" date="2022-10" db="EMBL/GenBank/DDBJ databases">
        <title>The complete genomes of actinobacterial strains from the NBC collection.</title>
        <authorList>
            <person name="Joergensen T.S."/>
            <person name="Alvarez Arevalo M."/>
            <person name="Sterndorff E.B."/>
            <person name="Faurdal D."/>
            <person name="Vuksanovic O."/>
            <person name="Mourched A.-S."/>
            <person name="Charusanti P."/>
            <person name="Shaw S."/>
            <person name="Blin K."/>
            <person name="Weber T."/>
        </authorList>
    </citation>
    <scope>NUCLEOTIDE SEQUENCE</scope>
    <source>
        <strain evidence="1">NBC_00060</strain>
    </source>
</reference>
<accession>A0AAU2GTV6</accession>